<dbReference type="SUPFAM" id="SSF56954">
    <property type="entry name" value="Outer membrane efflux proteins (OEP)"/>
    <property type="match status" value="1"/>
</dbReference>
<keyword evidence="2" id="KW-0472">Membrane</keyword>
<evidence type="ECO:0000313" key="5">
    <source>
        <dbReference type="Proteomes" id="UP000287124"/>
    </source>
</evidence>
<dbReference type="Pfam" id="PF25919">
    <property type="entry name" value="BSH_CusB"/>
    <property type="match status" value="1"/>
</dbReference>
<dbReference type="GO" id="GO:0015679">
    <property type="term" value="P:plasma membrane copper ion transport"/>
    <property type="evidence" value="ECO:0007669"/>
    <property type="project" value="TreeGrafter"/>
</dbReference>
<dbReference type="Pfam" id="PF02321">
    <property type="entry name" value="OEP"/>
    <property type="match status" value="1"/>
</dbReference>
<feature type="domain" description="CusB-like barrel-sandwich hybrid" evidence="3">
    <location>
        <begin position="277"/>
        <end position="312"/>
    </location>
</feature>
<keyword evidence="5" id="KW-1185">Reference proteome</keyword>
<gene>
    <name evidence="4" type="ORF">BHE90_017786</name>
</gene>
<accession>A0A430KWI4</accession>
<dbReference type="PANTHER" id="PTHR30097">
    <property type="entry name" value="CATION EFFLUX SYSTEM PROTEIN CUSB"/>
    <property type="match status" value="1"/>
</dbReference>
<dbReference type="GO" id="GO:0015562">
    <property type="term" value="F:efflux transmembrane transporter activity"/>
    <property type="evidence" value="ECO:0007669"/>
    <property type="project" value="InterPro"/>
</dbReference>
<dbReference type="Gene3D" id="1.20.1600.10">
    <property type="entry name" value="Outer membrane efflux proteins (OEP)"/>
    <property type="match status" value="1"/>
</dbReference>
<feature type="non-terminal residue" evidence="4">
    <location>
        <position position="1"/>
    </location>
</feature>
<keyword evidence="2" id="KW-1133">Transmembrane helix</keyword>
<keyword evidence="2" id="KW-0812">Transmembrane</keyword>
<evidence type="ECO:0000256" key="1">
    <source>
        <dbReference type="ARBA" id="ARBA00022448"/>
    </source>
</evidence>
<evidence type="ECO:0000259" key="3">
    <source>
        <dbReference type="Pfam" id="PF25919"/>
    </source>
</evidence>
<reference evidence="4 5" key="1">
    <citation type="submission" date="2017-06" db="EMBL/GenBank/DDBJ databases">
        <title>Comparative genomic analysis of Ambrosia Fusariam Clade fungi.</title>
        <authorList>
            <person name="Stajich J.E."/>
            <person name="Carrillo J."/>
            <person name="Kijimoto T."/>
            <person name="Eskalen A."/>
            <person name="O'Donnell K."/>
            <person name="Kasson M."/>
        </authorList>
    </citation>
    <scope>NUCLEOTIDE SEQUENCE [LARGE SCALE GENOMIC DNA]</scope>
    <source>
        <strain evidence="4 5">UCR1854</strain>
    </source>
</reference>
<dbReference type="EMBL" id="MIKF01001719">
    <property type="protein sequence ID" value="RTE67840.1"/>
    <property type="molecule type" value="Genomic_DNA"/>
</dbReference>
<proteinExistence type="predicted"/>
<dbReference type="InterPro" id="IPR003423">
    <property type="entry name" value="OMP_efflux"/>
</dbReference>
<dbReference type="InterPro" id="IPR051909">
    <property type="entry name" value="MFP_Cation_Efflux"/>
</dbReference>
<evidence type="ECO:0000256" key="2">
    <source>
        <dbReference type="SAM" id="Phobius"/>
    </source>
</evidence>
<dbReference type="GO" id="GO:0046914">
    <property type="term" value="F:transition metal ion binding"/>
    <property type="evidence" value="ECO:0007669"/>
    <property type="project" value="TreeGrafter"/>
</dbReference>
<dbReference type="Gene3D" id="2.40.50.100">
    <property type="match status" value="1"/>
</dbReference>
<dbReference type="Proteomes" id="UP000287124">
    <property type="component" value="Unassembled WGS sequence"/>
</dbReference>
<feature type="transmembrane region" description="Helical" evidence="2">
    <location>
        <begin position="158"/>
        <end position="180"/>
    </location>
</feature>
<dbReference type="PANTHER" id="PTHR30097:SF15">
    <property type="entry name" value="CATION EFFLUX SYSTEM PROTEIN CUSB"/>
    <property type="match status" value="1"/>
</dbReference>
<evidence type="ECO:0000313" key="4">
    <source>
        <dbReference type="EMBL" id="RTE67840.1"/>
    </source>
</evidence>
<organism evidence="4 5">
    <name type="scientific">Fusarium euwallaceae</name>
    <dbReference type="NCBI Taxonomy" id="1147111"/>
    <lineage>
        <taxon>Eukaryota</taxon>
        <taxon>Fungi</taxon>
        <taxon>Dikarya</taxon>
        <taxon>Ascomycota</taxon>
        <taxon>Pezizomycotina</taxon>
        <taxon>Sordariomycetes</taxon>
        <taxon>Hypocreomycetidae</taxon>
        <taxon>Hypocreales</taxon>
        <taxon>Nectriaceae</taxon>
        <taxon>Fusarium</taxon>
        <taxon>Fusarium solani species complex</taxon>
    </lineage>
</organism>
<keyword evidence="1" id="KW-0813">Transport</keyword>
<comment type="caution">
    <text evidence="4">The sequence shown here is derived from an EMBL/GenBank/DDBJ whole genome shotgun (WGS) entry which is preliminary data.</text>
</comment>
<dbReference type="GO" id="GO:0060003">
    <property type="term" value="P:copper ion export"/>
    <property type="evidence" value="ECO:0007669"/>
    <property type="project" value="TreeGrafter"/>
</dbReference>
<name>A0A430KWI4_9HYPO</name>
<dbReference type="InterPro" id="IPR058790">
    <property type="entry name" value="BSH_CusB"/>
</dbReference>
<dbReference type="AlphaFoldDB" id="A0A430KWI4"/>
<sequence length="323" mass="33940">ADADVRVADAGRRSDFGVNLAYQRRDPRFGDFISAGVTVSLPFFTRNRQNAGIAAAQASAGRVLAEREAARRTLAADLDADIADHVMHHEQWMRAQGTLQPLAEQRVKLETASYGAGRASLIDVADAFAALADATLTTVDREAKRTAMSQVTITRSRLLGAAALLALAAGGIGFTVAQPWEGSHDPESAKPAARKILYWYDPMIPAEHHDGPGLSSMGMQTIPRYADEAGAGSAAPGISIDPSASQALGLRTVLVRRGALASSVTATGTIDFNQRDIAVVQARTGGFVQRVYARAPGDIIGAGAPLADLLVPEWGGAQAEFLA</sequence>
<feature type="non-terminal residue" evidence="4">
    <location>
        <position position="323"/>
    </location>
</feature>
<protein>
    <recommendedName>
        <fullName evidence="3">CusB-like barrel-sandwich hybrid domain-containing protein</fullName>
    </recommendedName>
</protein>